<keyword evidence="2" id="KW-0186">Copper</keyword>
<dbReference type="GO" id="GO:0046872">
    <property type="term" value="F:metal ion binding"/>
    <property type="evidence" value="ECO:0007669"/>
    <property type="project" value="UniProtKB-KW"/>
</dbReference>
<dbReference type="Gene3D" id="2.60.40.420">
    <property type="entry name" value="Cupredoxins - blue copper proteins"/>
    <property type="match status" value="1"/>
</dbReference>
<dbReference type="InterPro" id="IPR050845">
    <property type="entry name" value="Cu-binding_ET"/>
</dbReference>
<dbReference type="InterPro" id="IPR028096">
    <property type="entry name" value="EfeO_Cupredoxin"/>
</dbReference>
<dbReference type="Pfam" id="PF13473">
    <property type="entry name" value="Cupredoxin_1"/>
    <property type="match status" value="1"/>
</dbReference>
<evidence type="ECO:0000256" key="2">
    <source>
        <dbReference type="ARBA" id="ARBA00023008"/>
    </source>
</evidence>
<dbReference type="SUPFAM" id="SSF49503">
    <property type="entry name" value="Cupredoxins"/>
    <property type="match status" value="1"/>
</dbReference>
<dbReference type="EMBL" id="CP116968">
    <property type="protein sequence ID" value="WNM61312.1"/>
    <property type="molecule type" value="Genomic_DNA"/>
</dbReference>
<evidence type="ECO:0000313" key="4">
    <source>
        <dbReference type="EMBL" id="WNM61312.1"/>
    </source>
</evidence>
<keyword evidence="5" id="KW-1185">Reference proteome</keyword>
<evidence type="ECO:0000259" key="3">
    <source>
        <dbReference type="Pfam" id="PF13473"/>
    </source>
</evidence>
<dbReference type="InterPro" id="IPR008972">
    <property type="entry name" value="Cupredoxin"/>
</dbReference>
<protein>
    <submittedName>
        <fullName evidence="4">Cupredoxin domain-containing protein</fullName>
    </submittedName>
</protein>
<dbReference type="KEGG" id="nneo:PQG83_16365"/>
<dbReference type="Proteomes" id="UP001302494">
    <property type="component" value="Chromosome"/>
</dbReference>
<evidence type="ECO:0000313" key="5">
    <source>
        <dbReference type="Proteomes" id="UP001302494"/>
    </source>
</evidence>
<feature type="domain" description="EfeO-type cupredoxin-like" evidence="3">
    <location>
        <begin position="30"/>
        <end position="152"/>
    </location>
</feature>
<evidence type="ECO:0000256" key="1">
    <source>
        <dbReference type="ARBA" id="ARBA00022723"/>
    </source>
</evidence>
<dbReference type="AlphaFoldDB" id="A0AA96GHE6"/>
<organism evidence="4 5">
    <name type="scientific">Candidatus Nitrospira neomarina</name>
    <dbReference type="NCBI Taxonomy" id="3020899"/>
    <lineage>
        <taxon>Bacteria</taxon>
        <taxon>Pseudomonadati</taxon>
        <taxon>Nitrospirota</taxon>
        <taxon>Nitrospiria</taxon>
        <taxon>Nitrospirales</taxon>
        <taxon>Nitrospiraceae</taxon>
        <taxon>Nitrospira</taxon>
    </lineage>
</organism>
<name>A0AA96GHE6_9BACT</name>
<dbReference type="PANTHER" id="PTHR38439:SF3">
    <property type="entry name" value="COPPER-RESISTANT CUPROPROTEIN COPI"/>
    <property type="match status" value="1"/>
</dbReference>
<accession>A0AA96GHE6</accession>
<dbReference type="PANTHER" id="PTHR38439">
    <property type="entry name" value="AURACYANIN-B"/>
    <property type="match status" value="1"/>
</dbReference>
<dbReference type="RefSeq" id="WP_312743284.1">
    <property type="nucleotide sequence ID" value="NZ_CP116968.1"/>
</dbReference>
<proteinExistence type="predicted"/>
<keyword evidence="1" id="KW-0479">Metal-binding</keyword>
<sequence>MMVPLRLFRFFQACILILGFTVFAPPDLATVLGATPVSLAPAADPQETVVTINIKSREFSPNTLSITVGQKTRLVLKNLDSELHAFLPIGLLTDIHLNVSGSGAPQFSKEGLSRVLLPTRGQTDIVFIPSHPGTFPYFCDLPGHVMQGTIVVHKNEGVVD</sequence>
<reference evidence="4 5" key="1">
    <citation type="submission" date="2023-01" db="EMBL/GenBank/DDBJ databases">
        <title>Cultivation and genomic characterization of new, ubiquitous marine nitrite-oxidizing bacteria from the Nitrospirales.</title>
        <authorList>
            <person name="Mueller A.J."/>
            <person name="Daebeler A."/>
            <person name="Herbold C.W."/>
            <person name="Kirkegaard R.H."/>
            <person name="Daims H."/>
        </authorList>
    </citation>
    <scope>NUCLEOTIDE SEQUENCE [LARGE SCALE GENOMIC DNA]</scope>
    <source>
        <strain evidence="4 5">DK</strain>
    </source>
</reference>
<gene>
    <name evidence="4" type="ORF">PQG83_16365</name>
</gene>